<dbReference type="SMART" id="SM00256">
    <property type="entry name" value="FBOX"/>
    <property type="match status" value="1"/>
</dbReference>
<sequence length="342" mass="39445">MADDKSDLPPEIIEIILLKLSVKSLLRFKSVSKSWDTMISDPVFVENHIQKSKESNSHNLFLRRSNLSTFIRFSAVKSEDKKFQTLGVLTETPPSNVGGLCCRIHPLEPRKSFGTKIVVVMHLSGFVVIQTPAISRLLFWIGSTTYSVYSCTNKSWITLRKEHDGLGLTITNPSGLCVNGASYWVMCSITTKIMYFDPRDDKFKMLDKPEQIDDRVVFLVNLRGSLCLYCYFEGVEKSTVRIWEKENGIDNSSWKELVTVEYDYVSIFSELEPLCFIENKIVFRKDCDRLVIYKPCEKSFEAFEKDTPVREIAMPPVKYMETLYFPIDKSKSKPNRKRKCLQ</sequence>
<dbReference type="EMBL" id="KI630827">
    <property type="protein sequence ID" value="EYU32611.1"/>
    <property type="molecule type" value="Genomic_DNA"/>
</dbReference>
<dbReference type="PANTHER" id="PTHR31672">
    <property type="entry name" value="BNACNNG10540D PROTEIN"/>
    <property type="match status" value="1"/>
</dbReference>
<accession>A0A022QXJ8</accession>
<dbReference type="Pfam" id="PF08268">
    <property type="entry name" value="FBA_3"/>
    <property type="match status" value="1"/>
</dbReference>
<dbReference type="InterPro" id="IPR001810">
    <property type="entry name" value="F-box_dom"/>
</dbReference>
<feature type="domain" description="F-box" evidence="1">
    <location>
        <begin position="2"/>
        <end position="52"/>
    </location>
</feature>
<reference evidence="2 3" key="1">
    <citation type="journal article" date="2013" name="Proc. Natl. Acad. Sci. U.S.A.">
        <title>Fine-scale variation in meiotic recombination in Mimulus inferred from population shotgun sequencing.</title>
        <authorList>
            <person name="Hellsten U."/>
            <person name="Wright K.M."/>
            <person name="Jenkins J."/>
            <person name="Shu S."/>
            <person name="Yuan Y."/>
            <person name="Wessler S.R."/>
            <person name="Schmutz J."/>
            <person name="Willis J.H."/>
            <person name="Rokhsar D.S."/>
        </authorList>
    </citation>
    <scope>NUCLEOTIDE SEQUENCE [LARGE SCALE GENOMIC DNA]</scope>
    <source>
        <strain evidence="3">cv. DUN x IM62</strain>
    </source>
</reference>
<organism evidence="2 3">
    <name type="scientific">Erythranthe guttata</name>
    <name type="common">Yellow monkey flower</name>
    <name type="synonym">Mimulus guttatus</name>
    <dbReference type="NCBI Taxonomy" id="4155"/>
    <lineage>
        <taxon>Eukaryota</taxon>
        <taxon>Viridiplantae</taxon>
        <taxon>Streptophyta</taxon>
        <taxon>Embryophyta</taxon>
        <taxon>Tracheophyta</taxon>
        <taxon>Spermatophyta</taxon>
        <taxon>Magnoliopsida</taxon>
        <taxon>eudicotyledons</taxon>
        <taxon>Gunneridae</taxon>
        <taxon>Pentapetalae</taxon>
        <taxon>asterids</taxon>
        <taxon>lamiids</taxon>
        <taxon>Lamiales</taxon>
        <taxon>Phrymaceae</taxon>
        <taxon>Erythranthe</taxon>
    </lineage>
</organism>
<dbReference type="Pfam" id="PF00646">
    <property type="entry name" value="F-box"/>
    <property type="match status" value="1"/>
</dbReference>
<evidence type="ECO:0000313" key="2">
    <source>
        <dbReference type="EMBL" id="EYU32611.1"/>
    </source>
</evidence>
<dbReference type="InterPro" id="IPR017451">
    <property type="entry name" value="F-box-assoc_interact_dom"/>
</dbReference>
<evidence type="ECO:0000313" key="3">
    <source>
        <dbReference type="Proteomes" id="UP000030748"/>
    </source>
</evidence>
<protein>
    <recommendedName>
        <fullName evidence="1">F-box domain-containing protein</fullName>
    </recommendedName>
</protein>
<dbReference type="AlphaFoldDB" id="A0A022QXJ8"/>
<name>A0A022QXJ8_ERYGU</name>
<evidence type="ECO:0000259" key="1">
    <source>
        <dbReference type="PROSITE" id="PS50181"/>
    </source>
</evidence>
<dbReference type="InterPro" id="IPR036047">
    <property type="entry name" value="F-box-like_dom_sf"/>
</dbReference>
<dbReference type="Gene3D" id="1.20.1280.50">
    <property type="match status" value="1"/>
</dbReference>
<dbReference type="InterPro" id="IPR013187">
    <property type="entry name" value="F-box-assoc_dom_typ3"/>
</dbReference>
<dbReference type="PANTHER" id="PTHR31672:SF13">
    <property type="entry name" value="F-BOX PROTEIN CPR30-LIKE"/>
    <property type="match status" value="1"/>
</dbReference>
<proteinExistence type="predicted"/>
<dbReference type="SUPFAM" id="SSF81383">
    <property type="entry name" value="F-box domain"/>
    <property type="match status" value="1"/>
</dbReference>
<dbReference type="PROSITE" id="PS50181">
    <property type="entry name" value="FBOX"/>
    <property type="match status" value="1"/>
</dbReference>
<dbReference type="InterPro" id="IPR050796">
    <property type="entry name" value="SCF_F-box_component"/>
</dbReference>
<gene>
    <name evidence="2" type="ORF">MIMGU_mgv11b019593mg</name>
</gene>
<dbReference type="Proteomes" id="UP000030748">
    <property type="component" value="Unassembled WGS sequence"/>
</dbReference>
<dbReference type="NCBIfam" id="TIGR01640">
    <property type="entry name" value="F_box_assoc_1"/>
    <property type="match status" value="1"/>
</dbReference>
<keyword evidence="3" id="KW-1185">Reference proteome</keyword>